<evidence type="ECO:0000256" key="10">
    <source>
        <dbReference type="SAM" id="MobiDB-lite"/>
    </source>
</evidence>
<evidence type="ECO:0000256" key="6">
    <source>
        <dbReference type="ARBA" id="ARBA00022837"/>
    </source>
</evidence>
<keyword evidence="4 9" id="KW-0547">Nucleotide-binding</keyword>
<dbReference type="CDD" id="cd00051">
    <property type="entry name" value="EFh"/>
    <property type="match status" value="1"/>
</dbReference>
<dbReference type="Gene3D" id="1.10.238.10">
    <property type="entry name" value="EF-hand"/>
    <property type="match status" value="2"/>
</dbReference>
<dbReference type="InterPro" id="IPR011992">
    <property type="entry name" value="EF-hand-dom_pair"/>
</dbReference>
<reference evidence="13 14" key="1">
    <citation type="journal article" date="2020" name="bioRxiv">
        <title>Metabolic contributions of an alphaproteobacterial endosymbiont in the apicomplexan Cardiosporidium cionae.</title>
        <authorList>
            <person name="Hunter E.S."/>
            <person name="Paight C.J."/>
            <person name="Lane C.E."/>
        </authorList>
    </citation>
    <scope>NUCLEOTIDE SEQUENCE [LARGE SCALE GENOMIC DNA]</scope>
    <source>
        <strain evidence="13">ESH_2018</strain>
    </source>
</reference>
<dbReference type="Pfam" id="PF13499">
    <property type="entry name" value="EF-hand_7"/>
    <property type="match status" value="2"/>
</dbReference>
<feature type="binding site" evidence="9">
    <location>
        <position position="113"/>
    </location>
    <ligand>
        <name>ATP</name>
        <dbReference type="ChEBI" id="CHEBI:30616"/>
    </ligand>
</feature>
<dbReference type="SMART" id="SM00220">
    <property type="entry name" value="S_TKc"/>
    <property type="match status" value="1"/>
</dbReference>
<dbReference type="PROSITE" id="PS00018">
    <property type="entry name" value="EF_HAND_1"/>
    <property type="match status" value="4"/>
</dbReference>
<dbReference type="InterPro" id="IPR050205">
    <property type="entry name" value="CDPK_Ser/Thr_kinases"/>
</dbReference>
<feature type="domain" description="Protein kinase" evidence="11">
    <location>
        <begin position="84"/>
        <end position="338"/>
    </location>
</feature>
<evidence type="ECO:0000256" key="9">
    <source>
        <dbReference type="PROSITE-ProRule" id="PRU10141"/>
    </source>
</evidence>
<dbReference type="SMART" id="SM00054">
    <property type="entry name" value="EFh"/>
    <property type="match status" value="4"/>
</dbReference>
<dbReference type="Proteomes" id="UP000823046">
    <property type="component" value="Unassembled WGS sequence"/>
</dbReference>
<feature type="region of interest" description="Disordered" evidence="10">
    <location>
        <begin position="1"/>
        <end position="38"/>
    </location>
</feature>
<evidence type="ECO:0000256" key="2">
    <source>
        <dbReference type="ARBA" id="ARBA00022527"/>
    </source>
</evidence>
<dbReference type="InterPro" id="IPR008271">
    <property type="entry name" value="Ser/Thr_kinase_AS"/>
</dbReference>
<evidence type="ECO:0000259" key="11">
    <source>
        <dbReference type="PROSITE" id="PS50011"/>
    </source>
</evidence>
<evidence type="ECO:0000256" key="8">
    <source>
        <dbReference type="ARBA" id="ARBA00024334"/>
    </source>
</evidence>
<dbReference type="PANTHER" id="PTHR24349">
    <property type="entry name" value="SERINE/THREONINE-PROTEIN KINASE"/>
    <property type="match status" value="1"/>
</dbReference>
<proteinExistence type="inferred from homology"/>
<name>A0ABQ7J8Y8_9APIC</name>
<dbReference type="Gene3D" id="1.10.510.10">
    <property type="entry name" value="Transferase(Phosphotransferase) domain 1"/>
    <property type="match status" value="1"/>
</dbReference>
<evidence type="ECO:0000313" key="13">
    <source>
        <dbReference type="EMBL" id="KAF8820428.1"/>
    </source>
</evidence>
<evidence type="ECO:0000256" key="1">
    <source>
        <dbReference type="ARBA" id="ARBA00001946"/>
    </source>
</evidence>
<organism evidence="13 14">
    <name type="scientific">Cardiosporidium cionae</name>
    <dbReference type="NCBI Taxonomy" id="476202"/>
    <lineage>
        <taxon>Eukaryota</taxon>
        <taxon>Sar</taxon>
        <taxon>Alveolata</taxon>
        <taxon>Apicomplexa</taxon>
        <taxon>Aconoidasida</taxon>
        <taxon>Nephromycida</taxon>
        <taxon>Cardiosporidium</taxon>
    </lineage>
</organism>
<keyword evidence="7 9" id="KW-0067">ATP-binding</keyword>
<dbReference type="CDD" id="cd05117">
    <property type="entry name" value="STKc_CAMK"/>
    <property type="match status" value="1"/>
</dbReference>
<feature type="domain" description="EF-hand" evidence="12">
    <location>
        <begin position="419"/>
        <end position="454"/>
    </location>
</feature>
<dbReference type="EMBL" id="JADAQX010000389">
    <property type="protein sequence ID" value="KAF8820428.1"/>
    <property type="molecule type" value="Genomic_DNA"/>
</dbReference>
<evidence type="ECO:0000256" key="5">
    <source>
        <dbReference type="ARBA" id="ARBA00022777"/>
    </source>
</evidence>
<gene>
    <name evidence="13" type="primary">CDPK2B</name>
    <name evidence="13" type="ORF">IE077_004488</name>
</gene>
<dbReference type="PROSITE" id="PS00108">
    <property type="entry name" value="PROTEIN_KINASE_ST"/>
    <property type="match status" value="1"/>
</dbReference>
<keyword evidence="3" id="KW-0808">Transferase</keyword>
<dbReference type="GO" id="GO:0016301">
    <property type="term" value="F:kinase activity"/>
    <property type="evidence" value="ECO:0007669"/>
    <property type="project" value="UniProtKB-KW"/>
</dbReference>
<dbReference type="PROSITE" id="PS50011">
    <property type="entry name" value="PROTEIN_KINASE_DOM"/>
    <property type="match status" value="1"/>
</dbReference>
<dbReference type="InterPro" id="IPR011009">
    <property type="entry name" value="Kinase-like_dom_sf"/>
</dbReference>
<dbReference type="InterPro" id="IPR000719">
    <property type="entry name" value="Prot_kinase_dom"/>
</dbReference>
<dbReference type="InterPro" id="IPR017441">
    <property type="entry name" value="Protein_kinase_ATP_BS"/>
</dbReference>
<evidence type="ECO:0000256" key="4">
    <source>
        <dbReference type="ARBA" id="ARBA00022741"/>
    </source>
</evidence>
<comment type="similarity">
    <text evidence="8">Belongs to the protein kinase superfamily. Ser/Thr protein kinase family. CDPK subfamily.</text>
</comment>
<keyword evidence="5 13" id="KW-0418">Kinase</keyword>
<keyword evidence="14" id="KW-1185">Reference proteome</keyword>
<dbReference type="Pfam" id="PF00069">
    <property type="entry name" value="Pkinase"/>
    <property type="match status" value="1"/>
</dbReference>
<dbReference type="InterPro" id="IPR002048">
    <property type="entry name" value="EF_hand_dom"/>
</dbReference>
<dbReference type="SUPFAM" id="SSF47473">
    <property type="entry name" value="EF-hand"/>
    <property type="match status" value="1"/>
</dbReference>
<keyword evidence="2" id="KW-0723">Serine/threonine-protein kinase</keyword>
<dbReference type="PROSITE" id="PS50222">
    <property type="entry name" value="EF_HAND_2"/>
    <property type="match status" value="4"/>
</dbReference>
<protein>
    <submittedName>
        <fullName evidence="13">Calcium-dependent protein kinase CDPK2B</fullName>
    </submittedName>
</protein>
<evidence type="ECO:0000256" key="7">
    <source>
        <dbReference type="ARBA" id="ARBA00022840"/>
    </source>
</evidence>
<feature type="domain" description="EF-hand" evidence="12">
    <location>
        <begin position="493"/>
        <end position="528"/>
    </location>
</feature>
<feature type="domain" description="EF-hand" evidence="12">
    <location>
        <begin position="383"/>
        <end position="418"/>
    </location>
</feature>
<dbReference type="SUPFAM" id="SSF56112">
    <property type="entry name" value="Protein kinase-like (PK-like)"/>
    <property type="match status" value="1"/>
</dbReference>
<accession>A0ABQ7J8Y8</accession>
<sequence>MGAGNSKNGKHASCKIGPKKGVESSPVKIGVNPNGGNRRLSTKVLNALSKNNEEKNLKASSGERLSRSNFIVEQHDRKVHDDYVLENRALGQGTYGSVVIGKDRETGVARAIKTISKNQLKNLDRFRSEISIMKALDHPNIIKLFQTYEDHRSIYLVMELCQGGELFDRIIEKGHFTERHAAILMKQIFSALHYLHSNYIMHRDLKPENFLFLHKSDDSALKIIDFGLSCRFKPGTFASTKAGTPYYVAPQVLQGCYDYTCDYWSSGVIMYILLCGYPPFYGETDAEVLEKVRMGTFYFSGPEWKRVSDDAKNLIRRLLRINPQERCSAEQALQHEWIHKMINAKASPVALPTTLLSNLKGFHLVNRFKKAALTIIAQHLSDKDISNLRDIFVALDVDHSGTLSLQELSEGLLKLGWTEFPSDLKQVIEDVDSDKSGFIDYTEFLAATIDKRLYINESICWEAFRVFDLDGNGKISSEELRKVLGAKDVESIVGHNAINTLINEADLNGDGEIDFDEFMHMMRRKPEEWENALN</sequence>
<evidence type="ECO:0000256" key="3">
    <source>
        <dbReference type="ARBA" id="ARBA00022679"/>
    </source>
</evidence>
<evidence type="ECO:0000313" key="14">
    <source>
        <dbReference type="Proteomes" id="UP000823046"/>
    </source>
</evidence>
<keyword evidence="6" id="KW-0106">Calcium</keyword>
<dbReference type="InterPro" id="IPR018247">
    <property type="entry name" value="EF_Hand_1_Ca_BS"/>
</dbReference>
<evidence type="ECO:0000259" key="12">
    <source>
        <dbReference type="PROSITE" id="PS50222"/>
    </source>
</evidence>
<feature type="domain" description="EF-hand" evidence="12">
    <location>
        <begin position="455"/>
        <end position="490"/>
    </location>
</feature>
<dbReference type="Gene3D" id="3.30.200.20">
    <property type="entry name" value="Phosphorylase Kinase, domain 1"/>
    <property type="match status" value="1"/>
</dbReference>
<dbReference type="PROSITE" id="PS00107">
    <property type="entry name" value="PROTEIN_KINASE_ATP"/>
    <property type="match status" value="1"/>
</dbReference>
<comment type="caution">
    <text evidence="13">The sequence shown here is derived from an EMBL/GenBank/DDBJ whole genome shotgun (WGS) entry which is preliminary data.</text>
</comment>
<comment type="cofactor">
    <cofactor evidence="1">
        <name>Mg(2+)</name>
        <dbReference type="ChEBI" id="CHEBI:18420"/>
    </cofactor>
</comment>